<name>A0A8S5UYV0_9CAUD</name>
<accession>A0A8S5UYV0</accession>
<protein>
    <submittedName>
        <fullName evidence="1">Minor capsid protein from bacteriophage</fullName>
    </submittedName>
</protein>
<dbReference type="EMBL" id="BK016170">
    <property type="protein sequence ID" value="DAF99672.1"/>
    <property type="molecule type" value="Genomic_DNA"/>
</dbReference>
<evidence type="ECO:0000313" key="1">
    <source>
        <dbReference type="EMBL" id="DAF99672.1"/>
    </source>
</evidence>
<sequence>MLASSSEKADLDRLMLIWSNRFPGIPENVDLIKYEYFAAKTVGMALSSVQGAVITKKYICGGYQAKYSFEIHYQIAPPGKSDDTRLKAVEVLNKFADWAQMQRPDIGEGRRALRVETSAFASYLGATSDQYEDYMVPLKLIYEVNI</sequence>
<organism evidence="1">
    <name type="scientific">Siphoviridae sp. ctu1o13</name>
    <dbReference type="NCBI Taxonomy" id="2825711"/>
    <lineage>
        <taxon>Viruses</taxon>
        <taxon>Duplodnaviria</taxon>
        <taxon>Heunggongvirae</taxon>
        <taxon>Uroviricota</taxon>
        <taxon>Caudoviricetes</taxon>
    </lineage>
</organism>
<reference evidence="1" key="1">
    <citation type="journal article" date="2021" name="Proc. Natl. Acad. Sci. U.S.A.">
        <title>A Catalog of Tens of Thousands of Viruses from Human Metagenomes Reveals Hidden Associations with Chronic Diseases.</title>
        <authorList>
            <person name="Tisza M.J."/>
            <person name="Buck C.B."/>
        </authorList>
    </citation>
    <scope>NUCLEOTIDE SEQUENCE</scope>
    <source>
        <strain evidence="1">Ctu1o13</strain>
    </source>
</reference>
<proteinExistence type="predicted"/>